<dbReference type="GO" id="GO:0006508">
    <property type="term" value="P:proteolysis"/>
    <property type="evidence" value="ECO:0007669"/>
    <property type="project" value="InterPro"/>
</dbReference>
<proteinExistence type="predicted"/>
<dbReference type="PROSITE" id="PS50293">
    <property type="entry name" value="TPR_REGION"/>
    <property type="match status" value="2"/>
</dbReference>
<feature type="compositionally biased region" description="Basic and acidic residues" evidence="9">
    <location>
        <begin position="73"/>
        <end position="91"/>
    </location>
</feature>
<dbReference type="Proteomes" id="UP000566819">
    <property type="component" value="Unassembled WGS sequence"/>
</dbReference>
<keyword evidence="14" id="KW-1185">Reference proteome</keyword>
<dbReference type="Pfam" id="PF07719">
    <property type="entry name" value="TPR_2"/>
    <property type="match status" value="1"/>
</dbReference>
<evidence type="ECO:0000313" key="14">
    <source>
        <dbReference type="Proteomes" id="UP000566819"/>
    </source>
</evidence>
<dbReference type="FunFam" id="1.10.287.110:FF:000055">
    <property type="entry name" value="DnaJ subfamily C member 7"/>
    <property type="match status" value="1"/>
</dbReference>
<feature type="transmembrane region" description="Helical" evidence="10">
    <location>
        <begin position="2882"/>
        <end position="2915"/>
    </location>
</feature>
<feature type="repeat" description="TPR" evidence="8">
    <location>
        <begin position="2536"/>
        <end position="2569"/>
    </location>
</feature>
<dbReference type="CDD" id="cd06257">
    <property type="entry name" value="DnaJ"/>
    <property type="match status" value="1"/>
</dbReference>
<dbReference type="InterPro" id="IPR005314">
    <property type="entry name" value="Peptidase_C50"/>
</dbReference>
<dbReference type="Pfam" id="PF14559">
    <property type="entry name" value="TPR_19"/>
    <property type="match status" value="2"/>
</dbReference>
<feature type="repeat" description="TPR" evidence="8">
    <location>
        <begin position="2385"/>
        <end position="2418"/>
    </location>
</feature>
<dbReference type="InterPro" id="IPR018253">
    <property type="entry name" value="DnaJ_domain_CS"/>
</dbReference>
<dbReference type="GO" id="GO:0051307">
    <property type="term" value="P:meiotic chromosome separation"/>
    <property type="evidence" value="ECO:0007669"/>
    <property type="project" value="TreeGrafter"/>
</dbReference>
<dbReference type="PROSITE" id="PS50005">
    <property type="entry name" value="TPR"/>
    <property type="match status" value="5"/>
</dbReference>
<evidence type="ECO:0000256" key="9">
    <source>
        <dbReference type="SAM" id="MobiDB-lite"/>
    </source>
</evidence>
<dbReference type="PROSITE" id="PS51700">
    <property type="entry name" value="SEPARIN"/>
    <property type="match status" value="1"/>
</dbReference>
<evidence type="ECO:0000256" key="10">
    <source>
        <dbReference type="SAM" id="Phobius"/>
    </source>
</evidence>
<feature type="region of interest" description="Disordered" evidence="9">
    <location>
        <begin position="2199"/>
        <end position="2301"/>
    </location>
</feature>
<dbReference type="OrthoDB" id="10255632at2759"/>
<dbReference type="Gene3D" id="1.25.40.10">
    <property type="entry name" value="Tetratricopeptide repeat domain"/>
    <property type="match status" value="2"/>
</dbReference>
<dbReference type="FunFam" id="1.25.40.10:FF:000097">
    <property type="entry name" value="DnaJ homolog subfamily C member 7 homolog"/>
    <property type="match status" value="1"/>
</dbReference>
<dbReference type="PRINTS" id="PR00625">
    <property type="entry name" value="JDOMAIN"/>
</dbReference>
<protein>
    <recommendedName>
        <fullName evidence="2">separase</fullName>
        <ecNumber evidence="2">3.4.22.49</ecNumber>
    </recommendedName>
</protein>
<feature type="compositionally biased region" description="Basic and acidic residues" evidence="9">
    <location>
        <begin position="2848"/>
        <end position="2863"/>
    </location>
</feature>
<feature type="repeat" description="TPR" evidence="8">
    <location>
        <begin position="2351"/>
        <end position="2384"/>
    </location>
</feature>
<feature type="region of interest" description="Disordered" evidence="9">
    <location>
        <begin position="1458"/>
        <end position="1486"/>
    </location>
</feature>
<feature type="region of interest" description="Disordered" evidence="9">
    <location>
        <begin position="2814"/>
        <end position="2863"/>
    </location>
</feature>
<feature type="compositionally biased region" description="Low complexity" evidence="9">
    <location>
        <begin position="1469"/>
        <end position="1480"/>
    </location>
</feature>
<feature type="compositionally biased region" description="Basic and acidic residues" evidence="9">
    <location>
        <begin position="2255"/>
        <end position="2266"/>
    </location>
</feature>
<dbReference type="Gene3D" id="1.10.287.110">
    <property type="entry name" value="DnaJ domain"/>
    <property type="match status" value="1"/>
</dbReference>
<dbReference type="InterPro" id="IPR001623">
    <property type="entry name" value="DnaJ_domain"/>
</dbReference>
<evidence type="ECO:0000256" key="7">
    <source>
        <dbReference type="ARBA" id="ARBA00023186"/>
    </source>
</evidence>
<dbReference type="SMART" id="SM00028">
    <property type="entry name" value="TPR"/>
    <property type="match status" value="8"/>
</dbReference>
<keyword evidence="7" id="KW-0143">Chaperone</keyword>
<feature type="repeat" description="TPR" evidence="8">
    <location>
        <begin position="2620"/>
        <end position="2653"/>
    </location>
</feature>
<keyword evidence="4" id="KW-0378">Hydrolase</keyword>
<dbReference type="SMART" id="SM00271">
    <property type="entry name" value="DnaJ"/>
    <property type="match status" value="1"/>
</dbReference>
<feature type="region of interest" description="Disordered" evidence="9">
    <location>
        <begin position="1334"/>
        <end position="1358"/>
    </location>
</feature>
<dbReference type="PANTHER" id="PTHR12792:SF0">
    <property type="entry name" value="SEPARIN"/>
    <property type="match status" value="1"/>
</dbReference>
<dbReference type="InterPro" id="IPR019734">
    <property type="entry name" value="TPR_rpt"/>
</dbReference>
<dbReference type="InterPro" id="IPR036869">
    <property type="entry name" value="J_dom_sf"/>
</dbReference>
<evidence type="ECO:0000256" key="5">
    <source>
        <dbReference type="ARBA" id="ARBA00022803"/>
    </source>
</evidence>
<keyword evidence="10" id="KW-0812">Transmembrane</keyword>
<dbReference type="InterPro" id="IPR030397">
    <property type="entry name" value="SEPARIN_core_dom"/>
</dbReference>
<evidence type="ECO:0000256" key="1">
    <source>
        <dbReference type="ARBA" id="ARBA00000451"/>
    </source>
</evidence>
<accession>A0A8H4W6T8</accession>
<keyword evidence="10" id="KW-0472">Membrane</keyword>
<reference evidence="13 14" key="1">
    <citation type="submission" date="2020-03" db="EMBL/GenBank/DDBJ databases">
        <title>Draft Genome Sequence of Cudoniella acicularis.</title>
        <authorList>
            <person name="Buettner E."/>
            <person name="Kellner H."/>
        </authorList>
    </citation>
    <scope>NUCLEOTIDE SEQUENCE [LARGE SCALE GENOMIC DNA]</scope>
    <source>
        <strain evidence="13 14">DSM 108380</strain>
    </source>
</reference>
<dbReference type="InterPro" id="IPR013105">
    <property type="entry name" value="TPR_2"/>
</dbReference>
<dbReference type="PROSITE" id="PS50076">
    <property type="entry name" value="DNAJ_2"/>
    <property type="match status" value="1"/>
</dbReference>
<keyword evidence="3" id="KW-0677">Repeat</keyword>
<feature type="domain" description="Peptidase C50" evidence="12">
    <location>
        <begin position="1915"/>
        <end position="2010"/>
    </location>
</feature>
<dbReference type="PROSITE" id="PS00636">
    <property type="entry name" value="DNAJ_1"/>
    <property type="match status" value="1"/>
</dbReference>
<dbReference type="EMBL" id="JAAMPI010000088">
    <property type="protein sequence ID" value="KAF4635997.1"/>
    <property type="molecule type" value="Genomic_DNA"/>
</dbReference>
<sequence length="2978" mass="328458">MSPIQATADSIRAAVRSTSTCTPSTAATLSDLLLPKANNDSSSAEARKIAKPPVAPNAKTGKASTAARTKKAQYGERTKKEHEDECHLSPRERSILATEVINSTLKSLSEAIKAPTAGPLRRQASSRDLVKASARKALRRSNSAPQSPLQSRSLNRVSTSPILSSRPSRSSSSVSAVSSGQRSSAECARVAFACLRALQAAKLPGVDLPPLQLENGMSVLVGKLISLGLDDLAIKELRILKRRLEIEAPSRKAKTNATISPLTLTELLDFGGQKLHGPKLGLVISTQLQVLRLLTTSKKHQTVGATLSILNPSHVSSPTKLLLLAAEESETARKKSAHQLQTLSDILLSMCPSVSPTDDVIALEPRLSVTAEVAFRLQVLALRNRILWWKLASHSAGYTKDILDPFLRCLSTFARRSQRGAPETYEVAAAAFAELKECCSNICQKDSSASLVSIYRLLSSLAGESNFNEEAIQWMSELRNFPRAIVGSEASQCFIIARMTALVLRRPLRNTEDEEFLLKLLENLEHPFKGESSEIEDLLVEVSSARRAALSILTRAPSSAKANNQITEGLRQMLESLVFSCPKLCLRYIGKTLSESASTKEIVRYEQRRLFIAKSGLHSVDSAIYLVKLLLSEERLNWDLLDSKLQDCLLLLDRLDLSFGSTPQENQSAPPSYYVRVSNLYYTHFLNERRVTHSPKHTQQLKILRRSVDCVRGRAQDEKKSALFTIKLERMAEICRDCGRYDELFEILVNLRDEMISQGVLSAIAVNAASQPLSSAWSQNDETSMLARTVQTTLKVQVKYLDSTTQASLFDDTWSDEERAVLLEYLLRLLSGQTKQSQATSKLQITISRSLLSLYNRNDYPIRRLRLLILLSSLDMPDQKDILDSVRDELQVEKVATCTAEGTQDEALKNYLVHFQALASSTHELQQDRPRSDVFQECCASWSCLLKKGADVKTIHQHIDDIGGLLDHLQSVADYFSLKGLATSRIRVLSLMADLSELIQATSNPDDLVLSLTVLGSQWLELGYSGKAGMVLDKAYSWSSQNGVSTLALLQLHLANSDEEYILRAEALHSREKESRSAAKTGLTVLEKTKRNILSSNAYLLHSRLALDRGAAHVALNFAKQTVRLLRRAWANTEEQLRRGSPFPDGRSQLEVEKLTEDVSQLSISTTTIRIDFSSGQASHGSCFWSLIVPLFRSLNHLSEIYAHHGMFQETIYYAEQGYKLVKEAGSEGHQALAAALMGSILLKAGALDRGSELLMEAKSLSSALEKGRDAAILTYYLGKMQGLLGDPNAEVVAYEAAELVLDGLVTAEYIASIDKITDATDVLQNSMSALTLSSGKATSRRKAPPRPKTTARNKKVVARTNSPVQAASSISEECCQLMSLKASILRGKALVLLSLGKCDQSVFLLSEAGIAIATQIEAVHHRLAMARQLLIQSMDQMTADPVYSVLQDSTISFPSVMGASKSEKTGDRLSLSLSRTSPPRKLPTMRATREIRCKSPMPVGFFDKLVQAQEYLIEAHAAAVIVAPLGLIHHISAVLNNVSILLSAAGQTRGKSSIHPGVACSTIETARTLAIRRERKAILADPSSAIKLDDSCWPTNTTMEARRSSLGSPQDLSRFQKDYIDIIPNEWTAISMSLSDNRNELSITKMQAGCSPFILRLPLGRNNSMDADEEVFGFEQGHSELLEIIQLANESAHDARDMTGREAKMAWWEERESLDSRLRDLLENIEKVWLGGFTGIFSQHTRRPELLARFQRSFQNILDKHLPSRQKVGKRNSKPRVNLDSRILGLFIGLGDASAEDCDFSEPLTDLLYFVVDVLQFHGELNAYAEIDFDSILIETQDALCCYHEAVHASNQPEEGRHTILILDKSLQALPWESLPCMQGQAVSRLPSLGCLRDRIIQQQNRNDADSEQYFVNSESGSYILNPGGDLKNTQATFQKSLQNLTGWDGINKREPTEDEIKESLRTKDMFLYFGHGSGAQYIRAKEIRKLDQCAVTFLMGCSSGSLTEVGEFEPYGPAINYMHGGCPALVATLWDVTDKDIDRFAKSTFEHWGLFEVSENGDGKKGRGKKRVETVVPGEKMSLVEAVAKGRGACNLRYLNAAAALAITFATAGSLTCCEPLIVSVPVPVFFLHLHFSSSSFVCTVRLASSRQSTLATAYSAKVIPSSSVAGAWIVSQPQHLKAGTGVIFYLHTRAARRRQPTIQMNFFSKSPKKSKKTSTSDDESPPQPQPQSEPQPHRSRSPLKKSSSSRSSANAKSKDEHHSRKPEQGSPRNSRTFPKSGTNSPRHPFDPTTTHPLNLPPDQLRRFSALSAMSDPDRMDVDSEAPNTAPVSPPPQPKMPGSVETPKPNEDAETFKNAGNKFYKAKEYKKAIEEYTKAIEAQPASATYLSNRAAAYMAAGQYISALDDCTRADELDPQNPKILLRLARIYTSLGRPQEALSTFSRIQPAPSAKDVAPTKAMLQHIEVAEDALKHGTTGSMALHALDQAEKLLGYGASKPRKWQLMKGEAYLKMGNVNALGDAQNIAMVLLRTNSQDPEALVLRGRALYAQGDNEKAIQHFRQALSCDPDYRDAVKYLRMVQKLDRMKADGNAEYKAGRWQSAVDKYTEALDVDPLNKGTNSKLLQNRALCRVQLKDYKGAIQDCERALSLEPSYTKAKKTKANALGQSGDWEAAVRELKELQEQDPQDASIAKEVRKAELELKKSKRKDYYKILGVDKDADENQIKKAYRKAAIIHHPDKNPDDEDAAERFKDIGEAYETLSDPEKRARYDSGEDLIDPMEGFGGGGMGGGMSIDPEILMQMFGAQMGGGGMGGGMGGGRGGGGFHSFGGGGMPGGEDHQSQFHSSNSNRDRRTPQKSSFTREEMLTGNNISDAQLAWFRNLGLGFLLAAVFIPLDILAILAVLGAGVFLCIRFLVYLSLPAFRCLIGLVWSNLLEKGGEWIWIWISTWLGRPGSKEYDDDWWDGGERRMEMDEDEKEK</sequence>
<dbReference type="SUPFAM" id="SSF48452">
    <property type="entry name" value="TPR-like"/>
    <property type="match status" value="1"/>
</dbReference>
<comment type="caution">
    <text evidence="13">The sequence shown here is derived from an EMBL/GenBank/DDBJ whole genome shotgun (WGS) entry which is preliminary data.</text>
</comment>
<dbReference type="SUPFAM" id="SSF46565">
    <property type="entry name" value="Chaperone J-domain"/>
    <property type="match status" value="1"/>
</dbReference>
<dbReference type="EC" id="3.4.22.49" evidence="2"/>
<dbReference type="PANTHER" id="PTHR12792">
    <property type="entry name" value="EXTRA SPINDLE POLES 1-RELATED"/>
    <property type="match status" value="1"/>
</dbReference>
<feature type="region of interest" description="Disordered" evidence="9">
    <location>
        <begin position="116"/>
        <end position="178"/>
    </location>
</feature>
<feature type="compositionally biased region" description="Low complexity" evidence="9">
    <location>
        <begin position="157"/>
        <end position="178"/>
    </location>
</feature>
<comment type="catalytic activity">
    <reaction evidence="1">
        <text>All bonds known to be hydrolyzed by this endopeptidase have arginine in P1 and an acidic residue in P4. P6 is often occupied by an acidic residue or by a hydroxy-amino-acid residue, the phosphorylation of which enhances cleavage.</text>
        <dbReference type="EC" id="3.4.22.49"/>
    </reaction>
</comment>
<name>A0A8H4W6T8_9HELO</name>
<gene>
    <name evidence="13" type="ORF">G7Y89_g2087</name>
</gene>
<feature type="region of interest" description="Disordered" evidence="9">
    <location>
        <begin position="36"/>
        <end position="91"/>
    </location>
</feature>
<feature type="repeat" description="TPR" evidence="8">
    <location>
        <begin position="2582"/>
        <end position="2615"/>
    </location>
</feature>
<feature type="compositionally biased region" description="Basic residues" evidence="9">
    <location>
        <begin position="1339"/>
        <end position="1358"/>
    </location>
</feature>
<feature type="compositionally biased region" description="Gly residues" evidence="9">
    <location>
        <begin position="2814"/>
        <end position="2834"/>
    </location>
</feature>
<evidence type="ECO:0000313" key="13">
    <source>
        <dbReference type="EMBL" id="KAF4635997.1"/>
    </source>
</evidence>
<dbReference type="InterPro" id="IPR011990">
    <property type="entry name" value="TPR-like_helical_dom_sf"/>
</dbReference>
<dbReference type="GO" id="GO:0072686">
    <property type="term" value="C:mitotic spindle"/>
    <property type="evidence" value="ECO:0007669"/>
    <property type="project" value="TreeGrafter"/>
</dbReference>
<dbReference type="GO" id="GO:0005737">
    <property type="term" value="C:cytoplasm"/>
    <property type="evidence" value="ECO:0007669"/>
    <property type="project" value="TreeGrafter"/>
</dbReference>
<feature type="domain" description="J" evidence="11">
    <location>
        <begin position="2708"/>
        <end position="2773"/>
    </location>
</feature>
<keyword evidence="10" id="KW-1133">Transmembrane helix</keyword>
<feature type="compositionally biased region" description="Polar residues" evidence="9">
    <location>
        <begin position="2269"/>
        <end position="2295"/>
    </location>
</feature>
<dbReference type="GO" id="GO:0004197">
    <property type="term" value="F:cysteine-type endopeptidase activity"/>
    <property type="evidence" value="ECO:0007669"/>
    <property type="project" value="InterPro"/>
</dbReference>
<evidence type="ECO:0000259" key="11">
    <source>
        <dbReference type="PROSITE" id="PS50076"/>
    </source>
</evidence>
<organism evidence="13 14">
    <name type="scientific">Cudoniella acicularis</name>
    <dbReference type="NCBI Taxonomy" id="354080"/>
    <lineage>
        <taxon>Eukaryota</taxon>
        <taxon>Fungi</taxon>
        <taxon>Dikarya</taxon>
        <taxon>Ascomycota</taxon>
        <taxon>Pezizomycotina</taxon>
        <taxon>Leotiomycetes</taxon>
        <taxon>Helotiales</taxon>
        <taxon>Tricladiaceae</taxon>
        <taxon>Cudoniella</taxon>
    </lineage>
</organism>
<evidence type="ECO:0000256" key="8">
    <source>
        <dbReference type="PROSITE-ProRule" id="PRU00339"/>
    </source>
</evidence>
<feature type="compositionally biased region" description="Low complexity" evidence="9">
    <location>
        <begin position="2243"/>
        <end position="2254"/>
    </location>
</feature>
<evidence type="ECO:0000256" key="2">
    <source>
        <dbReference type="ARBA" id="ARBA00012489"/>
    </source>
</evidence>
<evidence type="ECO:0000256" key="3">
    <source>
        <dbReference type="ARBA" id="ARBA00022737"/>
    </source>
</evidence>
<keyword evidence="6" id="KW-0159">Chromosome partition</keyword>
<dbReference type="Pfam" id="PF00226">
    <property type="entry name" value="DnaJ"/>
    <property type="match status" value="1"/>
</dbReference>
<keyword evidence="5 8" id="KW-0802">TPR repeat</keyword>
<evidence type="ECO:0000256" key="4">
    <source>
        <dbReference type="ARBA" id="ARBA00022801"/>
    </source>
</evidence>
<feature type="compositionally biased region" description="Polar residues" evidence="9">
    <location>
        <begin position="140"/>
        <end position="156"/>
    </location>
</feature>
<feature type="region of interest" description="Disordered" evidence="9">
    <location>
        <begin position="2958"/>
        <end position="2978"/>
    </location>
</feature>
<dbReference type="GO" id="GO:0005634">
    <property type="term" value="C:nucleus"/>
    <property type="evidence" value="ECO:0007669"/>
    <property type="project" value="InterPro"/>
</dbReference>
<evidence type="ECO:0000259" key="12">
    <source>
        <dbReference type="PROSITE" id="PS51700"/>
    </source>
</evidence>
<feature type="region of interest" description="Disordered" evidence="9">
    <location>
        <begin position="2313"/>
        <end position="2353"/>
    </location>
</feature>
<dbReference type="GO" id="GO:0044732">
    <property type="term" value="C:mitotic spindle pole body"/>
    <property type="evidence" value="ECO:0007669"/>
    <property type="project" value="TreeGrafter"/>
</dbReference>
<evidence type="ECO:0000256" key="6">
    <source>
        <dbReference type="ARBA" id="ARBA00022829"/>
    </source>
</evidence>
<dbReference type="Pfam" id="PF03568">
    <property type="entry name" value="Separin_C"/>
    <property type="match status" value="1"/>
</dbReference>